<proteinExistence type="predicted"/>
<reference evidence="2 4" key="2">
    <citation type="submission" date="2018-08" db="EMBL/GenBank/DDBJ databases">
        <title>A genome reference for cultivated species of the human gut microbiota.</title>
        <authorList>
            <person name="Zou Y."/>
            <person name="Xue W."/>
            <person name="Luo G."/>
        </authorList>
    </citation>
    <scope>NUCLEOTIDE SEQUENCE [LARGE SCALE GENOMIC DNA]</scope>
    <source>
        <strain evidence="2 4">TF05-11AC</strain>
    </source>
</reference>
<dbReference type="EMBL" id="CYZE01000002">
    <property type="protein sequence ID" value="CUN74027.1"/>
    <property type="molecule type" value="Genomic_DNA"/>
</dbReference>
<dbReference type="Proteomes" id="UP000095651">
    <property type="component" value="Unassembled WGS sequence"/>
</dbReference>
<dbReference type="EMBL" id="QSSQ01000003">
    <property type="protein sequence ID" value="RGM07379.1"/>
    <property type="molecule type" value="Genomic_DNA"/>
</dbReference>
<evidence type="ECO:0000313" key="4">
    <source>
        <dbReference type="Proteomes" id="UP000261257"/>
    </source>
</evidence>
<dbReference type="InterPro" id="IPR014997">
    <property type="entry name" value="DUF1847"/>
</dbReference>
<evidence type="ECO:0000313" key="2">
    <source>
        <dbReference type="EMBL" id="RGM07379.1"/>
    </source>
</evidence>
<evidence type="ECO:0000313" key="1">
    <source>
        <dbReference type="EMBL" id="CUN74027.1"/>
    </source>
</evidence>
<dbReference type="Pfam" id="PF08901">
    <property type="entry name" value="DUF1847"/>
    <property type="match status" value="1"/>
</dbReference>
<protein>
    <submittedName>
        <fullName evidence="2">DUF1847 domain-containing protein</fullName>
    </submittedName>
    <submittedName>
        <fullName evidence="1">Metal-binding protein</fullName>
    </submittedName>
</protein>
<reference evidence="1 3" key="1">
    <citation type="submission" date="2015-09" db="EMBL/GenBank/DDBJ databases">
        <authorList>
            <consortium name="Pathogen Informatics"/>
        </authorList>
    </citation>
    <scope>NUCLEOTIDE SEQUENCE [LARGE SCALE GENOMIC DNA]</scope>
    <source>
        <strain evidence="1 3">2789STDY5608850</strain>
    </source>
</reference>
<accession>A0A173ZDB2</accession>
<gene>
    <name evidence="2" type="ORF">DXC39_06590</name>
    <name evidence="1" type="ORF">ERS852407_00966</name>
</gene>
<organism evidence="1 3">
    <name type="scientific">Hungatella hathewayi</name>
    <dbReference type="NCBI Taxonomy" id="154046"/>
    <lineage>
        <taxon>Bacteria</taxon>
        <taxon>Bacillati</taxon>
        <taxon>Bacillota</taxon>
        <taxon>Clostridia</taxon>
        <taxon>Lachnospirales</taxon>
        <taxon>Lachnospiraceae</taxon>
        <taxon>Hungatella</taxon>
    </lineage>
</organism>
<sequence length="207" mass="23343">MYMCAKCKVYACSAGEKKALPKNCPMRNEPLLKEALSEYEKPENHDFYVTSSEIESLGYGQWVRVRETIEFCRRMGYQKLGLAFCRGLRKEAEIVSDILTRHGFTVVSVICKAGGTDKSRIGIAEERKVHPGEFEPMCNPVFQASLLNEQKTEFNIALGLCVGHDSFLYRYSDAFVTTLVVKDRVLAHNPAGALYCAEGYYKEKLNG</sequence>
<dbReference type="AlphaFoldDB" id="A0A173ZDB2"/>
<name>A0A173ZDB2_9FIRM</name>
<dbReference type="Proteomes" id="UP000261257">
    <property type="component" value="Unassembled WGS sequence"/>
</dbReference>
<evidence type="ECO:0000313" key="3">
    <source>
        <dbReference type="Proteomes" id="UP000095651"/>
    </source>
</evidence>